<dbReference type="AlphaFoldDB" id="A8P199"/>
<feature type="region of interest" description="Disordered" evidence="1">
    <location>
        <begin position="622"/>
        <end position="641"/>
    </location>
</feature>
<evidence type="ECO:0000313" key="2">
    <source>
        <dbReference type="EMBL" id="EAU83812.1"/>
    </source>
</evidence>
<dbReference type="GeneID" id="6014626"/>
<dbReference type="Gene3D" id="3.80.10.10">
    <property type="entry name" value="Ribonuclease Inhibitor"/>
    <property type="match status" value="1"/>
</dbReference>
<keyword evidence="3" id="KW-1185">Reference proteome</keyword>
<proteinExistence type="predicted"/>
<dbReference type="KEGG" id="cci:CC1G_07547"/>
<evidence type="ECO:0000313" key="3">
    <source>
        <dbReference type="Proteomes" id="UP000001861"/>
    </source>
</evidence>
<dbReference type="RefSeq" id="XP_001838057.1">
    <property type="nucleotide sequence ID" value="XM_001838005.2"/>
</dbReference>
<name>A8P199_COPC7</name>
<comment type="caution">
    <text evidence="2">The sequence shown here is derived from an EMBL/GenBank/DDBJ whole genome shotgun (WGS) entry which is preliminary data.</text>
</comment>
<feature type="region of interest" description="Disordered" evidence="1">
    <location>
        <begin position="541"/>
        <end position="563"/>
    </location>
</feature>
<dbReference type="InterPro" id="IPR032675">
    <property type="entry name" value="LRR_dom_sf"/>
</dbReference>
<dbReference type="Proteomes" id="UP000001861">
    <property type="component" value="Unassembled WGS sequence"/>
</dbReference>
<organism evidence="2 3">
    <name type="scientific">Coprinopsis cinerea (strain Okayama-7 / 130 / ATCC MYA-4618 / FGSC 9003)</name>
    <name type="common">Inky cap fungus</name>
    <name type="synonym">Hormographiella aspergillata</name>
    <dbReference type="NCBI Taxonomy" id="240176"/>
    <lineage>
        <taxon>Eukaryota</taxon>
        <taxon>Fungi</taxon>
        <taxon>Dikarya</taxon>
        <taxon>Basidiomycota</taxon>
        <taxon>Agaricomycotina</taxon>
        <taxon>Agaricomycetes</taxon>
        <taxon>Agaricomycetidae</taxon>
        <taxon>Agaricales</taxon>
        <taxon>Agaricineae</taxon>
        <taxon>Psathyrellaceae</taxon>
        <taxon>Coprinopsis</taxon>
    </lineage>
</organism>
<accession>A8P199</accession>
<evidence type="ECO:0000256" key="1">
    <source>
        <dbReference type="SAM" id="MobiDB-lite"/>
    </source>
</evidence>
<protein>
    <submittedName>
        <fullName evidence="2">Uncharacterized protein</fullName>
    </submittedName>
</protein>
<sequence>MSSEPLSTHTSPREEVFGNEDLLGMIFDFVDVEKSDKGHQFFHIALAHKGFHHAALDFLWKSIPNVLPLLKLIPGFCEVDGVYFLTAPSAKEDDWETFRLYARRVKSITFTHQDETVSPLVYQTLPVYQPLPWVDIGFSLPALRTIRVECAAKTDYSGALFVATASTCILQVEVVDIIPDSFPFLYQLLLVLAHRHSQLEVLELEGKGTDALFRALLPRLSSLSVLKRFSLNFPGVWPLDVEDLQHMSQIGTLASLAIHVSDNDGSDRDLKAPPQKPRFSSLTKLEISGTALVILKALVRTDIPALEHIHLRLDATFCTPHNREFLKRWISFLAQYRHLLTLEVTQTDSSSFSFISTDLFTEPPSSESPSEPLKLQHLHLRMNTMSDTTAFVNLISCSAFPNLTSLILPASTSDPDDKKADLTCLALLAKGCPRLLDVQICLRLHRLTPDQLSEALDIDVTHAEAETYHPLRSLKLSDGGGDQAFGLTDLVSMFKYFHRLFPKLDQLEAYRDAKGRGSGRAEVFEAFQELLLTLKEAKNKGAASVRAKRPKDGPPTLTPQPSQPIVVDTCVQADLEATTDLKPAREDASVQTDMMEVMTTPGRRELRVEDASIQTDMDPIAVEEGGRDGEEGCEAPSMHSEGSVVWGEVLLESGGCERAT</sequence>
<dbReference type="OMA" id="TIRVECA"/>
<gene>
    <name evidence="2" type="ORF">CC1G_07547</name>
</gene>
<dbReference type="InParanoid" id="A8P199"/>
<reference evidence="2 3" key="1">
    <citation type="journal article" date="2010" name="Proc. Natl. Acad. Sci. U.S.A.">
        <title>Insights into evolution of multicellular fungi from the assembled chromosomes of the mushroom Coprinopsis cinerea (Coprinus cinereus).</title>
        <authorList>
            <person name="Stajich J.E."/>
            <person name="Wilke S.K."/>
            <person name="Ahren D."/>
            <person name="Au C.H."/>
            <person name="Birren B.W."/>
            <person name="Borodovsky M."/>
            <person name="Burns C."/>
            <person name="Canback B."/>
            <person name="Casselton L.A."/>
            <person name="Cheng C.K."/>
            <person name="Deng J."/>
            <person name="Dietrich F.S."/>
            <person name="Fargo D.C."/>
            <person name="Farman M.L."/>
            <person name="Gathman A.C."/>
            <person name="Goldberg J."/>
            <person name="Guigo R."/>
            <person name="Hoegger P.J."/>
            <person name="Hooker J.B."/>
            <person name="Huggins A."/>
            <person name="James T.Y."/>
            <person name="Kamada T."/>
            <person name="Kilaru S."/>
            <person name="Kodira C."/>
            <person name="Kues U."/>
            <person name="Kupfer D."/>
            <person name="Kwan H.S."/>
            <person name="Lomsadze A."/>
            <person name="Li W."/>
            <person name="Lilly W.W."/>
            <person name="Ma L.J."/>
            <person name="Mackey A.J."/>
            <person name="Manning G."/>
            <person name="Martin F."/>
            <person name="Muraguchi H."/>
            <person name="Natvig D.O."/>
            <person name="Palmerini H."/>
            <person name="Ramesh M.A."/>
            <person name="Rehmeyer C.J."/>
            <person name="Roe B.A."/>
            <person name="Shenoy N."/>
            <person name="Stanke M."/>
            <person name="Ter-Hovhannisyan V."/>
            <person name="Tunlid A."/>
            <person name="Velagapudi R."/>
            <person name="Vision T.J."/>
            <person name="Zeng Q."/>
            <person name="Zolan M.E."/>
            <person name="Pukkila P.J."/>
        </authorList>
    </citation>
    <scope>NUCLEOTIDE SEQUENCE [LARGE SCALE GENOMIC DNA]</scope>
    <source>
        <strain evidence="3">Okayama-7 / 130 / ATCC MYA-4618 / FGSC 9003</strain>
    </source>
</reference>
<dbReference type="EMBL" id="AACS02000006">
    <property type="protein sequence ID" value="EAU83812.1"/>
    <property type="molecule type" value="Genomic_DNA"/>
</dbReference>
<dbReference type="VEuPathDB" id="FungiDB:CC1G_07547"/>
<dbReference type="SUPFAM" id="SSF52047">
    <property type="entry name" value="RNI-like"/>
    <property type="match status" value="1"/>
</dbReference>
<dbReference type="OrthoDB" id="3068716at2759"/>